<evidence type="ECO:0000313" key="1">
    <source>
        <dbReference type="EMBL" id="URG50598.1"/>
    </source>
</evidence>
<dbReference type="Proteomes" id="UP000806577">
    <property type="component" value="Chromosome"/>
</dbReference>
<dbReference type="RefSeq" id="WP_193400522.1">
    <property type="nucleotide sequence ID" value="NZ_CP065177.1"/>
</dbReference>
<protein>
    <submittedName>
        <fullName evidence="1">Uncharacterized protein</fullName>
    </submittedName>
</protein>
<dbReference type="AlphaFoldDB" id="A0A9Q2EPC8"/>
<dbReference type="EMBL" id="CP065177">
    <property type="protein sequence ID" value="URG50598.1"/>
    <property type="molecule type" value="Genomic_DNA"/>
</dbReference>
<evidence type="ECO:0000313" key="2">
    <source>
        <dbReference type="Proteomes" id="UP000806577"/>
    </source>
</evidence>
<accession>A0A9Q2EPC8</accession>
<proteinExistence type="predicted"/>
<gene>
    <name evidence="1" type="ORF">IG609_008920</name>
</gene>
<name>A0A9Q2EPC8_9GAMM</name>
<reference evidence="1 2" key="1">
    <citation type="journal article" date="2021" name="Int. J. Syst. Evol. Microbiol.">
        <title>&lt;i&gt;Pectobacterium quasiaquaticum&lt;/i&gt; sp. nov., isolated from waterways.</title>
        <authorList>
            <person name="Ben Moussa H."/>
            <person name="Pedron J."/>
            <person name="Bertrand C."/>
            <person name="Hecquet A."/>
            <person name="Barny M.A."/>
        </authorList>
    </citation>
    <scope>NUCLEOTIDE SEQUENCE [LARGE SCALE GENOMIC DNA]</scope>
    <source>
        <strain evidence="1 2">A477-S1-J17</strain>
    </source>
</reference>
<keyword evidence="2" id="KW-1185">Reference proteome</keyword>
<organism evidence="1 2">
    <name type="scientific">Pectobacterium quasiaquaticum</name>
    <dbReference type="NCBI Taxonomy" id="2774015"/>
    <lineage>
        <taxon>Bacteria</taxon>
        <taxon>Pseudomonadati</taxon>
        <taxon>Pseudomonadota</taxon>
        <taxon>Gammaproteobacteria</taxon>
        <taxon>Enterobacterales</taxon>
        <taxon>Pectobacteriaceae</taxon>
        <taxon>Pectobacterium</taxon>
    </lineage>
</organism>
<dbReference type="KEGG" id="pqu:IG609_008920"/>
<sequence length="301" mass="33554">MKPEMSTVVMIERLRALASESQDSVLLSSAVSRIELLLAAESGMSREMACIRHALDIPADQSVQSGVVNECVRLNAEILELRNQLAELRGQEPDLYVCPVTRGGEKLFSQCGRDYPRGRGYYIRPVPQAVSQQVPDYWVYDTKFGLDISREKPEHEENVEPYFPVFKAASQPYTVPDERAAYETFIAKRLGDSIDTQRARNGDPEKPDYMAWDMTVGWIAWQGRAAMLQSGNSPVSPDSSVPEGYALVPDGYALVSIDLLNKFPEINICNYNHDDVGELNSWGIELVSSTDQKPISKDGDA</sequence>